<comment type="caution">
    <text evidence="1">The sequence shown here is derived from an EMBL/GenBank/DDBJ whole genome shotgun (WGS) entry which is preliminary data.</text>
</comment>
<evidence type="ECO:0000313" key="1">
    <source>
        <dbReference type="EMBL" id="KAF5553512.1"/>
    </source>
</evidence>
<dbReference type="EMBL" id="JAAOAO010000249">
    <property type="protein sequence ID" value="KAF5553512.1"/>
    <property type="molecule type" value="Genomic_DNA"/>
</dbReference>
<sequence length="219" mass="24009">MSQVSPGWPDAAVKIRRVATVDGPDKFWPELLPELNLVGGFCDNEGWDLHLQNSAGAEIMNAMAPADVCPGAMVYLGTSDGIKKASITAKFLANTGHMCITILKCCEIDLRHAKRTANLRLRVADTHEYAQPRNDSPPSPLELSDQLAVFLLPWRNEPEFAAGGFKVEKKALVLEEVNGGTNKWGWQLGHIKAAQMNGVGQHIFFGPLEPFYLRSDEGV</sequence>
<organism evidence="1 2">
    <name type="scientific">Fusarium napiforme</name>
    <dbReference type="NCBI Taxonomy" id="42672"/>
    <lineage>
        <taxon>Eukaryota</taxon>
        <taxon>Fungi</taxon>
        <taxon>Dikarya</taxon>
        <taxon>Ascomycota</taxon>
        <taxon>Pezizomycotina</taxon>
        <taxon>Sordariomycetes</taxon>
        <taxon>Hypocreomycetidae</taxon>
        <taxon>Hypocreales</taxon>
        <taxon>Nectriaceae</taxon>
        <taxon>Fusarium</taxon>
        <taxon>Fusarium fujikuroi species complex</taxon>
    </lineage>
</organism>
<gene>
    <name evidence="1" type="ORF">FNAPI_6744</name>
</gene>
<protein>
    <submittedName>
        <fullName evidence="1">Uncharacterized protein</fullName>
    </submittedName>
</protein>
<dbReference type="Proteomes" id="UP000574317">
    <property type="component" value="Unassembled WGS sequence"/>
</dbReference>
<dbReference type="AlphaFoldDB" id="A0A8H5JEA6"/>
<proteinExistence type="predicted"/>
<accession>A0A8H5JEA6</accession>
<reference evidence="1 2" key="1">
    <citation type="submission" date="2020-05" db="EMBL/GenBank/DDBJ databases">
        <title>Identification and distribution of gene clusters putatively required for synthesis of sphingolipid metabolism inhibitors in phylogenetically diverse species of the filamentous fungus Fusarium.</title>
        <authorList>
            <person name="Kim H.-S."/>
            <person name="Busman M."/>
            <person name="Brown D.W."/>
            <person name="Divon H."/>
            <person name="Uhlig S."/>
            <person name="Proctor R.H."/>
        </authorList>
    </citation>
    <scope>NUCLEOTIDE SEQUENCE [LARGE SCALE GENOMIC DNA]</scope>
    <source>
        <strain evidence="1 2">NRRL 25196</strain>
    </source>
</reference>
<evidence type="ECO:0000313" key="2">
    <source>
        <dbReference type="Proteomes" id="UP000574317"/>
    </source>
</evidence>
<keyword evidence="2" id="KW-1185">Reference proteome</keyword>
<name>A0A8H5JEA6_9HYPO</name>